<protein>
    <submittedName>
        <fullName evidence="2">Uncharacterized protein</fullName>
    </submittedName>
</protein>
<feature type="region of interest" description="Disordered" evidence="1">
    <location>
        <begin position="1"/>
        <end position="25"/>
    </location>
</feature>
<evidence type="ECO:0000313" key="2">
    <source>
        <dbReference type="EMBL" id="TKS03122.1"/>
    </source>
</evidence>
<sequence length="184" mass="22017">MNSRSRRKSPSQTSNQRTRQKQLGLIKEEYKMQQQQLQSLQEHHDLQYPTEGQRNPAAIFDEPPQQSLPNHPLLSQQYLRHHVYGREQQNYFYPSITAEQVRAWTGYQEFLCRQQREKKLQRLTSFLYSENSFLTPWSWNPQAPHTEDKRPMMFQPGSFFSYHIPPPQAEEEEHSRQSQSSKQP</sequence>
<organism evidence="2">
    <name type="scientific">Populus alba</name>
    <name type="common">White poplar</name>
    <dbReference type="NCBI Taxonomy" id="43335"/>
    <lineage>
        <taxon>Eukaryota</taxon>
        <taxon>Viridiplantae</taxon>
        <taxon>Streptophyta</taxon>
        <taxon>Embryophyta</taxon>
        <taxon>Tracheophyta</taxon>
        <taxon>Spermatophyta</taxon>
        <taxon>Magnoliopsida</taxon>
        <taxon>eudicotyledons</taxon>
        <taxon>Gunneridae</taxon>
        <taxon>Pentapetalae</taxon>
        <taxon>rosids</taxon>
        <taxon>fabids</taxon>
        <taxon>Malpighiales</taxon>
        <taxon>Salicaceae</taxon>
        <taxon>Saliceae</taxon>
        <taxon>Populus</taxon>
    </lineage>
</organism>
<dbReference type="EMBL" id="RCHU01000504">
    <property type="protein sequence ID" value="TKS03122.1"/>
    <property type="molecule type" value="Genomic_DNA"/>
</dbReference>
<gene>
    <name evidence="2" type="ORF">D5086_0000151190</name>
</gene>
<comment type="caution">
    <text evidence="2">The sequence shown here is derived from an EMBL/GenBank/DDBJ whole genome shotgun (WGS) entry which is preliminary data.</text>
</comment>
<feature type="region of interest" description="Disordered" evidence="1">
    <location>
        <begin position="145"/>
        <end position="184"/>
    </location>
</feature>
<proteinExistence type="predicted"/>
<reference evidence="2" key="1">
    <citation type="submission" date="2018-10" db="EMBL/GenBank/DDBJ databases">
        <title>Population genomic analysis revealed the cold adaptation of white poplar.</title>
        <authorList>
            <person name="Liu Y.-J."/>
        </authorList>
    </citation>
    <scope>NUCLEOTIDE SEQUENCE [LARGE SCALE GENOMIC DNA]</scope>
    <source>
        <strain evidence="2">PAL-ZL1</strain>
    </source>
</reference>
<dbReference type="AlphaFoldDB" id="A0A4U5Q108"/>
<evidence type="ECO:0000256" key="1">
    <source>
        <dbReference type="SAM" id="MobiDB-lite"/>
    </source>
</evidence>
<name>A0A4U5Q108_POPAL</name>
<accession>A0A4U5Q108</accession>